<reference evidence="2" key="1">
    <citation type="submission" date="2011-06" db="EMBL/GenBank/DDBJ databases">
        <title>The complete genome of chromosome of Runella slithyformis DSM 19594.</title>
        <authorList>
            <consortium name="US DOE Joint Genome Institute (JGI-PGF)"/>
            <person name="Lucas S."/>
            <person name="Han J."/>
            <person name="Lapidus A."/>
            <person name="Bruce D."/>
            <person name="Goodwin L."/>
            <person name="Pitluck S."/>
            <person name="Peters L."/>
            <person name="Kyrpides N."/>
            <person name="Mavromatis K."/>
            <person name="Ivanova N."/>
            <person name="Ovchinnikova G."/>
            <person name="Zhang X."/>
            <person name="Misra M."/>
            <person name="Detter J.C."/>
            <person name="Tapia R."/>
            <person name="Han C."/>
            <person name="Land M."/>
            <person name="Hauser L."/>
            <person name="Markowitz V."/>
            <person name="Cheng J.-F."/>
            <person name="Hugenholtz P."/>
            <person name="Woyke T."/>
            <person name="Wu D."/>
            <person name="Tindall B."/>
            <person name="Faehrich R."/>
            <person name="Brambilla E."/>
            <person name="Klenk H.-P."/>
            <person name="Eisen J.A."/>
        </authorList>
    </citation>
    <scope>NUCLEOTIDE SEQUENCE [LARGE SCALE GENOMIC DNA]</scope>
    <source>
        <strain evidence="2">ATCC 29530 / DSM 19594 / LMG 11500 / NCIMB 11436 / LSU 4</strain>
    </source>
</reference>
<dbReference type="InterPro" id="IPR007367">
    <property type="entry name" value="DUF433"/>
</dbReference>
<evidence type="ECO:0000313" key="1">
    <source>
        <dbReference type="EMBL" id="AEI49098.1"/>
    </source>
</evidence>
<dbReference type="PANTHER" id="PTHR34849">
    <property type="entry name" value="SSL5025 PROTEIN"/>
    <property type="match status" value="1"/>
</dbReference>
<proteinExistence type="predicted"/>
<dbReference type="InterPro" id="IPR036388">
    <property type="entry name" value="WH-like_DNA-bd_sf"/>
</dbReference>
<reference evidence="1 2" key="2">
    <citation type="journal article" date="2012" name="Stand. Genomic Sci.">
        <title>Complete genome sequence of the aquatic bacterium Runella slithyformis type strain (LSU 4(T)).</title>
        <authorList>
            <person name="Copeland A."/>
            <person name="Zhang X."/>
            <person name="Misra M."/>
            <person name="Lapidus A."/>
            <person name="Nolan M."/>
            <person name="Lucas S."/>
            <person name="Deshpande S."/>
            <person name="Cheng J.F."/>
            <person name="Tapia R."/>
            <person name="Goodwin L.A."/>
            <person name="Pitluck S."/>
            <person name="Liolios K."/>
            <person name="Pagani I."/>
            <person name="Ivanova N."/>
            <person name="Mikhailova N."/>
            <person name="Pati A."/>
            <person name="Chen A."/>
            <person name="Palaniappan K."/>
            <person name="Land M."/>
            <person name="Hauser L."/>
            <person name="Pan C."/>
            <person name="Jeffries C.D."/>
            <person name="Detter J.C."/>
            <person name="Brambilla E.M."/>
            <person name="Rohde M."/>
            <person name="Djao O.D."/>
            <person name="Goker M."/>
            <person name="Sikorski J."/>
            <person name="Tindall B.J."/>
            <person name="Woyke T."/>
            <person name="Bristow J."/>
            <person name="Eisen J.A."/>
            <person name="Markowitz V."/>
            <person name="Hugenholtz P."/>
            <person name="Kyrpides N.C."/>
            <person name="Klenk H.P."/>
            <person name="Mavromatis K."/>
        </authorList>
    </citation>
    <scope>NUCLEOTIDE SEQUENCE [LARGE SCALE GENOMIC DNA]</scope>
    <source>
        <strain evidence="2">ATCC 29530 / DSM 19594 / LMG 11500 / NCIMB 11436 / LSU 4</strain>
    </source>
</reference>
<dbReference type="Proteomes" id="UP000000493">
    <property type="component" value="Chromosome"/>
</dbReference>
<dbReference type="SUPFAM" id="SSF46689">
    <property type="entry name" value="Homeodomain-like"/>
    <property type="match status" value="1"/>
</dbReference>
<evidence type="ECO:0000313" key="2">
    <source>
        <dbReference type="Proteomes" id="UP000000493"/>
    </source>
</evidence>
<dbReference type="PANTHER" id="PTHR34849:SF3">
    <property type="entry name" value="SSR2962 PROTEIN"/>
    <property type="match status" value="1"/>
</dbReference>
<dbReference type="AlphaFoldDB" id="A0A7U4E625"/>
<protein>
    <recommendedName>
        <fullName evidence="3">DUF433 domain-containing protein</fullName>
    </recommendedName>
</protein>
<accession>A0A7U4E625</accession>
<evidence type="ECO:0008006" key="3">
    <source>
        <dbReference type="Google" id="ProtNLM"/>
    </source>
</evidence>
<dbReference type="Pfam" id="PF04255">
    <property type="entry name" value="DUF433"/>
    <property type="match status" value="1"/>
</dbReference>
<gene>
    <name evidence="1" type="ordered locus">Runsl_2699</name>
</gene>
<dbReference type="RefSeq" id="WP_013928407.1">
    <property type="nucleotide sequence ID" value="NC_015703.1"/>
</dbReference>
<sequence>METTLLSRITLNPNVGHGKPTVRNTRYLVEGLLEYLAAGDSIDDVLESFPDLEREDLLACLQYALATLKVQGANLAA</sequence>
<keyword evidence="2" id="KW-1185">Reference proteome</keyword>
<name>A0A7U4E625_RUNSL</name>
<dbReference type="KEGG" id="rsi:Runsl_2699"/>
<dbReference type="EMBL" id="CP002859">
    <property type="protein sequence ID" value="AEI49098.1"/>
    <property type="molecule type" value="Genomic_DNA"/>
</dbReference>
<organism evidence="1 2">
    <name type="scientific">Runella slithyformis (strain ATCC 29530 / DSM 19594 / LMG 11500 / NCIMB 11436 / LSU 4)</name>
    <dbReference type="NCBI Taxonomy" id="761193"/>
    <lineage>
        <taxon>Bacteria</taxon>
        <taxon>Pseudomonadati</taxon>
        <taxon>Bacteroidota</taxon>
        <taxon>Cytophagia</taxon>
        <taxon>Cytophagales</taxon>
        <taxon>Spirosomataceae</taxon>
        <taxon>Runella</taxon>
    </lineage>
</organism>
<dbReference type="Gene3D" id="1.10.10.10">
    <property type="entry name" value="Winged helix-like DNA-binding domain superfamily/Winged helix DNA-binding domain"/>
    <property type="match status" value="1"/>
</dbReference>
<dbReference type="InterPro" id="IPR009057">
    <property type="entry name" value="Homeodomain-like_sf"/>
</dbReference>